<dbReference type="AlphaFoldDB" id="A0A7C1T0S5"/>
<dbReference type="InterPro" id="IPR016050">
    <property type="entry name" value="Proteasome_bsu_CS"/>
</dbReference>
<dbReference type="EC" id="3.4.25.1" evidence="9"/>
<keyword evidence="8 9" id="KW-0865">Zymogen</keyword>
<feature type="chain" id="PRO_5035344492" description="Proteasome subunit beta" evidence="9">
    <location>
        <begin position="12"/>
        <end position="199"/>
    </location>
</feature>
<dbReference type="HAMAP" id="MF_02113_A">
    <property type="entry name" value="Proteasome_B_A"/>
    <property type="match status" value="1"/>
</dbReference>
<protein>
    <recommendedName>
        <fullName evidence="9">Proteasome subunit beta</fullName>
        <ecNumber evidence="9">3.4.25.1</ecNumber>
    </recommendedName>
    <alternativeName>
        <fullName evidence="9">20S proteasome beta subunit</fullName>
    </alternativeName>
    <alternativeName>
        <fullName evidence="9">Proteasome core protein PsmB</fullName>
    </alternativeName>
</protein>
<dbReference type="InterPro" id="IPR023333">
    <property type="entry name" value="Proteasome_suB-type"/>
</dbReference>
<gene>
    <name evidence="9" type="primary">psmB</name>
    <name evidence="12" type="ORF">ENM88_07310</name>
    <name evidence="11" type="ORF">ENP77_00670</name>
</gene>
<dbReference type="Pfam" id="PF00227">
    <property type="entry name" value="Proteasome"/>
    <property type="match status" value="1"/>
</dbReference>
<dbReference type="InterPro" id="IPR019983">
    <property type="entry name" value="Pept_T1A_Psome_bsu_arc"/>
</dbReference>
<organism evidence="11">
    <name type="scientific">Thermofilum pendens</name>
    <dbReference type="NCBI Taxonomy" id="2269"/>
    <lineage>
        <taxon>Archaea</taxon>
        <taxon>Thermoproteota</taxon>
        <taxon>Thermoprotei</taxon>
        <taxon>Thermofilales</taxon>
        <taxon>Thermofilaceae</taxon>
        <taxon>Thermofilum</taxon>
    </lineage>
</organism>
<evidence type="ECO:0000256" key="5">
    <source>
        <dbReference type="ARBA" id="ARBA00022801"/>
    </source>
</evidence>
<dbReference type="PROSITE" id="PS51476">
    <property type="entry name" value="PROTEASOME_BETA_2"/>
    <property type="match status" value="1"/>
</dbReference>
<comment type="subcellular location">
    <subcellularLocation>
        <location evidence="9">Cytoplasm</location>
    </subcellularLocation>
</comment>
<evidence type="ECO:0000256" key="7">
    <source>
        <dbReference type="ARBA" id="ARBA00022942"/>
    </source>
</evidence>
<dbReference type="GO" id="GO:0005737">
    <property type="term" value="C:cytoplasm"/>
    <property type="evidence" value="ECO:0007669"/>
    <property type="project" value="UniProtKB-SubCell"/>
</dbReference>
<comment type="function">
    <text evidence="9">Component of the proteasome core, a large protease complex with broad specificity involved in protein degradation.</text>
</comment>
<dbReference type="SUPFAM" id="SSF56235">
    <property type="entry name" value="N-terminal nucleophile aminohydrolases (Ntn hydrolases)"/>
    <property type="match status" value="1"/>
</dbReference>
<keyword evidence="7 9" id="KW-0647">Proteasome</keyword>
<evidence type="ECO:0000256" key="9">
    <source>
        <dbReference type="HAMAP-Rule" id="MF_02113"/>
    </source>
</evidence>
<dbReference type="Gene3D" id="3.60.20.10">
    <property type="entry name" value="Glutamine Phosphoribosylpyrophosphate, subunit 1, domain 1"/>
    <property type="match status" value="1"/>
</dbReference>
<keyword evidence="6 9" id="KW-0068">Autocatalytic cleavage</keyword>
<sequence>MRSGEQKVLKGTTTVGLVGPSFVVLAADKRATSGYFIASRDVRKILEVDRHAAVTVAGTVGDAQQLVERLRAEARYYSTVVGEPMPIKSIATLASLILFSYRPLLSVEMLVGGVDSEGPALYLVDLLGSVTFEKYAATGSGSPFAVSVLENEYRGELSVDEAVRIAAKAVRTALSRDPGSGEGVDVAVISREGIKYLRA</sequence>
<evidence type="ECO:0000256" key="10">
    <source>
        <dbReference type="PIRSR" id="PIRSR600243-1"/>
    </source>
</evidence>
<evidence type="ECO:0000256" key="1">
    <source>
        <dbReference type="ARBA" id="ARBA00001198"/>
    </source>
</evidence>
<keyword evidence="5 9" id="KW-0378">Hydrolase</keyword>
<comment type="activity regulation">
    <text evidence="9">The formation of the proteasomal ATPase PAN-20S proteasome complex, via the docking of the C-termini of PAN into the intersubunit pockets in the alpha-rings, triggers opening of the gate for substrate entry. Interconversion between the open-gate and close-gate conformations leads to a dynamic regulation of the 20S proteasome proteolysis activity.</text>
</comment>
<name>A0A7C1T0S5_THEPE</name>
<evidence type="ECO:0000313" key="12">
    <source>
        <dbReference type="EMBL" id="HHP05532.1"/>
    </source>
</evidence>
<evidence type="ECO:0000256" key="4">
    <source>
        <dbReference type="ARBA" id="ARBA00022698"/>
    </source>
</evidence>
<dbReference type="EMBL" id="DRZM01000210">
    <property type="protein sequence ID" value="HHP05532.1"/>
    <property type="molecule type" value="Genomic_DNA"/>
</dbReference>
<dbReference type="InterPro" id="IPR000243">
    <property type="entry name" value="Pept_T1A_subB"/>
</dbReference>
<reference evidence="11" key="1">
    <citation type="journal article" date="2020" name="mSystems">
        <title>Genome- and Community-Level Interaction Insights into Carbon Utilization and Element Cycling Functions of Hydrothermarchaeota in Hydrothermal Sediment.</title>
        <authorList>
            <person name="Zhou Z."/>
            <person name="Liu Y."/>
            <person name="Xu W."/>
            <person name="Pan J."/>
            <person name="Luo Z.H."/>
            <person name="Li M."/>
        </authorList>
    </citation>
    <scope>NUCLEOTIDE SEQUENCE [LARGE SCALE GENOMIC DNA]</scope>
    <source>
        <strain evidence="12">SpSt-1125</strain>
        <strain evidence="11">SpSt-25</strain>
    </source>
</reference>
<dbReference type="GO" id="GO:0010498">
    <property type="term" value="P:proteasomal protein catabolic process"/>
    <property type="evidence" value="ECO:0007669"/>
    <property type="project" value="UniProtKB-UniRule"/>
</dbReference>
<feature type="propeptide" id="PRO_5035344493" description="Removed in mature form; by autocatalysis" evidence="9">
    <location>
        <begin position="1"/>
        <end position="11"/>
    </location>
</feature>
<accession>A0A7C1T0S5</accession>
<evidence type="ECO:0000256" key="2">
    <source>
        <dbReference type="ARBA" id="ARBA00022490"/>
    </source>
</evidence>
<proteinExistence type="inferred from homology"/>
<keyword evidence="2 9" id="KW-0963">Cytoplasm</keyword>
<dbReference type="PANTHER" id="PTHR32194:SF0">
    <property type="entry name" value="ATP-DEPENDENT PROTEASE SUBUNIT HSLV"/>
    <property type="match status" value="1"/>
</dbReference>
<feature type="active site" description="Nucleophile" evidence="9 10">
    <location>
        <position position="12"/>
    </location>
</feature>
<dbReference type="InterPro" id="IPR029055">
    <property type="entry name" value="Ntn_hydrolases_N"/>
</dbReference>
<dbReference type="EMBL" id="DSKP01000023">
    <property type="protein sequence ID" value="HEB48300.1"/>
    <property type="molecule type" value="Genomic_DNA"/>
</dbReference>
<dbReference type="InterPro" id="IPR001353">
    <property type="entry name" value="Proteasome_sua/b"/>
</dbReference>
<comment type="subunit">
    <text evidence="9">The 20S proteasome core is composed of 14 alpha and 14 beta subunits that assemble into four stacked heptameric rings, resulting in a barrel-shaped structure. The two inner rings, each composed of seven catalytic beta subunits, are sandwiched by two outer rings, each composed of seven alpha subunits. The catalytic chamber with the active sites is on the inside of the barrel. Has a gated structure, the ends of the cylinder being occluded by the N-termini of the alpha-subunits. Is capped at one or both ends by the proteasome regulatory ATPase, PAN.</text>
</comment>
<dbReference type="PROSITE" id="PS00854">
    <property type="entry name" value="PROTEASOME_BETA_1"/>
    <property type="match status" value="1"/>
</dbReference>
<evidence type="ECO:0000256" key="6">
    <source>
        <dbReference type="ARBA" id="ARBA00022813"/>
    </source>
</evidence>
<evidence type="ECO:0000256" key="8">
    <source>
        <dbReference type="ARBA" id="ARBA00023145"/>
    </source>
</evidence>
<comment type="catalytic activity">
    <reaction evidence="1 9">
        <text>Cleavage of peptide bonds with very broad specificity.</text>
        <dbReference type="EC" id="3.4.25.1"/>
    </reaction>
</comment>
<dbReference type="PANTHER" id="PTHR32194">
    <property type="entry name" value="METALLOPROTEASE TLDD"/>
    <property type="match status" value="1"/>
</dbReference>
<keyword evidence="4 9" id="KW-0888">Threonine protease</keyword>
<comment type="caution">
    <text evidence="11">The sequence shown here is derived from an EMBL/GenBank/DDBJ whole genome shotgun (WGS) entry which is preliminary data.</text>
</comment>
<keyword evidence="3 9" id="KW-0645">Protease</keyword>
<dbReference type="GO" id="GO:0004298">
    <property type="term" value="F:threonine-type endopeptidase activity"/>
    <property type="evidence" value="ECO:0007669"/>
    <property type="project" value="UniProtKB-UniRule"/>
</dbReference>
<evidence type="ECO:0000313" key="11">
    <source>
        <dbReference type="EMBL" id="HEB48300.1"/>
    </source>
</evidence>
<comment type="similarity">
    <text evidence="9">Belongs to the peptidase T1B family.</text>
</comment>
<dbReference type="PRINTS" id="PR00141">
    <property type="entry name" value="PROTEASOME"/>
</dbReference>
<evidence type="ECO:0000256" key="3">
    <source>
        <dbReference type="ARBA" id="ARBA00022670"/>
    </source>
</evidence>
<dbReference type="GO" id="GO:0019774">
    <property type="term" value="C:proteasome core complex, beta-subunit complex"/>
    <property type="evidence" value="ECO:0007669"/>
    <property type="project" value="UniProtKB-UniRule"/>
</dbReference>